<dbReference type="AlphaFoldDB" id="A0A409Y2P7"/>
<dbReference type="Proteomes" id="UP000284706">
    <property type="component" value="Unassembled WGS sequence"/>
</dbReference>
<organism evidence="1 2">
    <name type="scientific">Gymnopilus dilepis</name>
    <dbReference type="NCBI Taxonomy" id="231916"/>
    <lineage>
        <taxon>Eukaryota</taxon>
        <taxon>Fungi</taxon>
        <taxon>Dikarya</taxon>
        <taxon>Basidiomycota</taxon>
        <taxon>Agaricomycotina</taxon>
        <taxon>Agaricomycetes</taxon>
        <taxon>Agaricomycetidae</taxon>
        <taxon>Agaricales</taxon>
        <taxon>Agaricineae</taxon>
        <taxon>Hymenogastraceae</taxon>
        <taxon>Gymnopilus</taxon>
    </lineage>
</organism>
<evidence type="ECO:0000313" key="1">
    <source>
        <dbReference type="EMBL" id="PPQ97314.1"/>
    </source>
</evidence>
<dbReference type="EMBL" id="NHYE01001264">
    <property type="protein sequence ID" value="PPQ97314.1"/>
    <property type="molecule type" value="Genomic_DNA"/>
</dbReference>
<gene>
    <name evidence="1" type="ORF">CVT26_006651</name>
</gene>
<reference evidence="1 2" key="1">
    <citation type="journal article" date="2018" name="Evol. Lett.">
        <title>Horizontal gene cluster transfer increased hallucinogenic mushroom diversity.</title>
        <authorList>
            <person name="Reynolds H.T."/>
            <person name="Vijayakumar V."/>
            <person name="Gluck-Thaler E."/>
            <person name="Korotkin H.B."/>
            <person name="Matheny P.B."/>
            <person name="Slot J.C."/>
        </authorList>
    </citation>
    <scope>NUCLEOTIDE SEQUENCE [LARGE SCALE GENOMIC DNA]</scope>
    <source>
        <strain evidence="1 2">SRW20</strain>
    </source>
</reference>
<accession>A0A409Y2P7</accession>
<keyword evidence="2" id="KW-1185">Reference proteome</keyword>
<proteinExistence type="predicted"/>
<sequence>MNNSNDNARYKAFTQCMEPYANPTPTPRVPFHHALNDNGSLGQYRQANFLLVLLGVPAPSGGLKRSESPLPAAPGSYCHDLHVLV</sequence>
<name>A0A409Y2P7_9AGAR</name>
<protein>
    <submittedName>
        <fullName evidence="1">Uncharacterized protein</fullName>
    </submittedName>
</protein>
<dbReference type="InParanoid" id="A0A409Y2P7"/>
<evidence type="ECO:0000313" key="2">
    <source>
        <dbReference type="Proteomes" id="UP000284706"/>
    </source>
</evidence>
<comment type="caution">
    <text evidence="1">The sequence shown here is derived from an EMBL/GenBank/DDBJ whole genome shotgun (WGS) entry which is preliminary data.</text>
</comment>